<dbReference type="AlphaFoldDB" id="A0A835V5P6"/>
<sequence>MDGDPLLESSFSKSRGCASHEASTRRSSASFIVTNKKADGRGRRNRLEGGQAKPVRIREEQWVGGQMRKRFLVPGLQENVKQSRQRHKIRRGLHDSTDIFPATCICM</sequence>
<evidence type="ECO:0000256" key="1">
    <source>
        <dbReference type="SAM" id="MobiDB-lite"/>
    </source>
</evidence>
<dbReference type="EMBL" id="JADCNM010000003">
    <property type="protein sequence ID" value="KAG0490131.1"/>
    <property type="molecule type" value="Genomic_DNA"/>
</dbReference>
<evidence type="ECO:0000313" key="5">
    <source>
        <dbReference type="Proteomes" id="UP000639772"/>
    </source>
</evidence>
<evidence type="ECO:0000313" key="4">
    <source>
        <dbReference type="Proteomes" id="UP000636800"/>
    </source>
</evidence>
<reference evidence="4 5" key="1">
    <citation type="journal article" date="2020" name="Nat. Food">
        <title>A phased Vanilla planifolia genome enables genetic improvement of flavour and production.</title>
        <authorList>
            <person name="Hasing T."/>
            <person name="Tang H."/>
            <person name="Brym M."/>
            <person name="Khazi F."/>
            <person name="Huang T."/>
            <person name="Chambers A.H."/>
        </authorList>
    </citation>
    <scope>NUCLEOTIDE SEQUENCE [LARGE SCALE GENOMIC DNA]</scope>
    <source>
        <tissue evidence="2">Leaf</tissue>
    </source>
</reference>
<comment type="caution">
    <text evidence="2">The sequence shown here is derived from an EMBL/GenBank/DDBJ whole genome shotgun (WGS) entry which is preliminary data.</text>
</comment>
<dbReference type="EMBL" id="JADCNL010000003">
    <property type="protein sequence ID" value="KAG0488424.1"/>
    <property type="molecule type" value="Genomic_DNA"/>
</dbReference>
<dbReference type="Proteomes" id="UP000639772">
    <property type="component" value="Chromosome 3"/>
</dbReference>
<organism evidence="2 4">
    <name type="scientific">Vanilla planifolia</name>
    <name type="common">Vanilla</name>
    <dbReference type="NCBI Taxonomy" id="51239"/>
    <lineage>
        <taxon>Eukaryota</taxon>
        <taxon>Viridiplantae</taxon>
        <taxon>Streptophyta</taxon>
        <taxon>Embryophyta</taxon>
        <taxon>Tracheophyta</taxon>
        <taxon>Spermatophyta</taxon>
        <taxon>Magnoliopsida</taxon>
        <taxon>Liliopsida</taxon>
        <taxon>Asparagales</taxon>
        <taxon>Orchidaceae</taxon>
        <taxon>Vanilloideae</taxon>
        <taxon>Vanilleae</taxon>
        <taxon>Vanilla</taxon>
    </lineage>
</organism>
<gene>
    <name evidence="3" type="ORF">HPP92_006994</name>
    <name evidence="2" type="ORF">HPP92_007235</name>
</gene>
<proteinExistence type="predicted"/>
<name>A0A835V5P6_VANPL</name>
<accession>A0A835V5P6</accession>
<evidence type="ECO:0000313" key="2">
    <source>
        <dbReference type="EMBL" id="KAG0488424.1"/>
    </source>
</evidence>
<feature type="compositionally biased region" description="Basic and acidic residues" evidence="1">
    <location>
        <begin position="36"/>
        <end position="47"/>
    </location>
</feature>
<keyword evidence="4" id="KW-1185">Reference proteome</keyword>
<protein>
    <submittedName>
        <fullName evidence="2">Uncharacterized protein</fullName>
    </submittedName>
</protein>
<feature type="region of interest" description="Disordered" evidence="1">
    <location>
        <begin position="1"/>
        <end position="52"/>
    </location>
</feature>
<evidence type="ECO:0000313" key="3">
    <source>
        <dbReference type="EMBL" id="KAG0490131.1"/>
    </source>
</evidence>
<dbReference type="Proteomes" id="UP000636800">
    <property type="component" value="Chromosome 3"/>
</dbReference>